<dbReference type="PANTHER" id="PTHR30461:SF2">
    <property type="entry name" value="SERINE RECOMBINASE PINE-RELATED"/>
    <property type="match status" value="1"/>
</dbReference>
<name>A0A291LA51_9CAUD</name>
<dbReference type="Proteomes" id="UP000230824">
    <property type="component" value="Segment"/>
</dbReference>
<dbReference type="InterPro" id="IPR036162">
    <property type="entry name" value="Resolvase-like_N_sf"/>
</dbReference>
<dbReference type="GO" id="GO:0003677">
    <property type="term" value="F:DNA binding"/>
    <property type="evidence" value="ECO:0007669"/>
    <property type="project" value="UniProtKB-KW"/>
</dbReference>
<dbReference type="SUPFAM" id="SSF53041">
    <property type="entry name" value="Resolvase-like"/>
    <property type="match status" value="1"/>
</dbReference>
<proteinExistence type="predicted"/>
<organism evidence="4 5">
    <name type="scientific">Escherichia phage vB_EcoM_PHB05</name>
    <dbReference type="NCBI Taxonomy" id="2041347"/>
    <lineage>
        <taxon>Viruses</taxon>
        <taxon>Duplodnaviria</taxon>
        <taxon>Heunggongvirae</taxon>
        <taxon>Uroviricota</taxon>
        <taxon>Caudoviricetes</taxon>
        <taxon>Stephanstirmvirinae</taxon>
        <taxon>Justusliebigvirus</taxon>
        <taxon>Justusliebigvirus PHB05</taxon>
    </lineage>
</organism>
<dbReference type="GO" id="GO:0000150">
    <property type="term" value="F:DNA strand exchange activity"/>
    <property type="evidence" value="ECO:0007669"/>
    <property type="project" value="InterPro"/>
</dbReference>
<dbReference type="SMART" id="SM00857">
    <property type="entry name" value="Resolvase"/>
    <property type="match status" value="1"/>
</dbReference>
<keyword evidence="1" id="KW-0238">DNA-binding</keyword>
<protein>
    <submittedName>
        <fullName evidence="4">Putative recombinase</fullName>
    </submittedName>
</protein>
<evidence type="ECO:0000256" key="1">
    <source>
        <dbReference type="ARBA" id="ARBA00023125"/>
    </source>
</evidence>
<accession>A0A291LA51</accession>
<reference evidence="4 5" key="1">
    <citation type="submission" date="2017-09" db="EMBL/GenBank/DDBJ databases">
        <title>Phage vB_EcoM_PHB05 against multidrug-resistant shiga toxin-producing Escherichia.</title>
        <authorList>
            <person name="Chen Y."/>
            <person name="Song J."/>
            <person name="Wu B."/>
        </authorList>
    </citation>
    <scope>NUCLEOTIDE SEQUENCE [LARGE SCALE GENOMIC DNA]</scope>
    <source>
        <strain evidence="4">Wastewater</strain>
    </source>
</reference>
<dbReference type="GeneID" id="62611759"/>
<dbReference type="KEGG" id="vg:62611759"/>
<evidence type="ECO:0000256" key="2">
    <source>
        <dbReference type="ARBA" id="ARBA00023172"/>
    </source>
</evidence>
<dbReference type="InterPro" id="IPR050639">
    <property type="entry name" value="SSR_resolvase"/>
</dbReference>
<dbReference type="RefSeq" id="YP_009984415.1">
    <property type="nucleotide sequence ID" value="NC_052652.1"/>
</dbReference>
<keyword evidence="2" id="KW-0233">DNA recombination</keyword>
<keyword evidence="5" id="KW-1185">Reference proteome</keyword>
<dbReference type="EMBL" id="MF805809">
    <property type="protein sequence ID" value="ATI15789.1"/>
    <property type="molecule type" value="Genomic_DNA"/>
</dbReference>
<dbReference type="Pfam" id="PF00239">
    <property type="entry name" value="Resolvase"/>
    <property type="match status" value="1"/>
</dbReference>
<feature type="domain" description="Resolvase/invertase-type recombinase catalytic" evidence="3">
    <location>
        <begin position="3"/>
        <end position="142"/>
    </location>
</feature>
<dbReference type="CDD" id="cd00338">
    <property type="entry name" value="Ser_Recombinase"/>
    <property type="match status" value="1"/>
</dbReference>
<dbReference type="InterPro" id="IPR006119">
    <property type="entry name" value="Resolv_N"/>
</dbReference>
<dbReference type="PANTHER" id="PTHR30461">
    <property type="entry name" value="DNA-INVERTASE FROM LAMBDOID PROPHAGE"/>
    <property type="match status" value="1"/>
</dbReference>
<evidence type="ECO:0000313" key="5">
    <source>
        <dbReference type="Proteomes" id="UP000230824"/>
    </source>
</evidence>
<evidence type="ECO:0000313" key="4">
    <source>
        <dbReference type="EMBL" id="ATI15789.1"/>
    </source>
</evidence>
<sequence>MKFVLYHRLSKKKQQGNQYGIESQEADIQRFLDSQENYTIVGSFAEFYSGKGDWKQRRELVKAVNLCKETGATLVVAKVDRLGRNTASVATLLEMINVRIATMPSAENMIINILAVLAEEEARAISDRVKKSLKVAKAKGTLLGAANPKYKRTDYTKTEEAKRSKEFALSLKDSLVAYRACKTPYMTIAKHLNESGKRTIRGSLFDAKAVQRLCAKLNIK</sequence>
<dbReference type="Gene3D" id="3.40.50.1390">
    <property type="entry name" value="Resolvase, N-terminal catalytic domain"/>
    <property type="match status" value="1"/>
</dbReference>
<evidence type="ECO:0000259" key="3">
    <source>
        <dbReference type="SMART" id="SM00857"/>
    </source>
</evidence>